<evidence type="ECO:0000313" key="2">
    <source>
        <dbReference type="Proteomes" id="UP001299265"/>
    </source>
</evidence>
<sequence length="289" mass="30341">MRAVVTLTPSESKRLIAKAVVSMPEVKKAWKDAYILLSDGTTNALIAQELLQDKSISPSNSAVGLCTDGLLCVTRPATRHPFPSVLYKGEVKSGRSFAEALSDYHKDTVVIKGANAVDSNGFAGIIMTGFDGGTIPKIIGPVTSKGITMITPVGLEKLVPSVPAAVKALGGAGKIDISMGADGGMFCLTNTIVITEIEAIRLLFGAEAALVASGGVGGNEGAVVLAVDGTKEQIPVMVEFLEQEVKGEPPIEGNRGICELCRYKSCRYCGRKEDELPEWMRAGKGESNA</sequence>
<name>A0AAP2RID8_9FIRM</name>
<proteinExistence type="predicted"/>
<comment type="caution">
    <text evidence="1">The sequence shown here is derived from an EMBL/GenBank/DDBJ whole genome shotgun (WGS) entry which is preliminary data.</text>
</comment>
<dbReference type="EMBL" id="JAJNOR010000004">
    <property type="protein sequence ID" value="MCD2492592.1"/>
    <property type="molecule type" value="Genomic_DNA"/>
</dbReference>
<accession>A0AAP2RID8</accession>
<keyword evidence="2" id="KW-1185">Reference proteome</keyword>
<dbReference type="Proteomes" id="UP001299265">
    <property type="component" value="Unassembled WGS sequence"/>
</dbReference>
<protein>
    <submittedName>
        <fullName evidence="1">Uncharacterized protein</fullName>
    </submittedName>
</protein>
<evidence type="ECO:0000313" key="1">
    <source>
        <dbReference type="EMBL" id="MCD2492592.1"/>
    </source>
</evidence>
<gene>
    <name evidence="1" type="ORF">LQE92_08125</name>
</gene>
<reference evidence="1 2" key="1">
    <citation type="submission" date="2021-11" db="EMBL/GenBank/DDBJ databases">
        <title>Lacrimispora sp. nov. NSJ-141 isolated from human feces.</title>
        <authorList>
            <person name="Abdugheni R."/>
        </authorList>
    </citation>
    <scope>NUCLEOTIDE SEQUENCE [LARGE SCALE GENOMIC DNA]</scope>
    <source>
        <strain evidence="1 2">NSJ-141</strain>
    </source>
</reference>
<dbReference type="RefSeq" id="WP_231062479.1">
    <property type="nucleotide sequence ID" value="NZ_JAJNOR010000004.1"/>
</dbReference>
<organism evidence="1 2">
    <name type="scientific">Lientehia hominis</name>
    <dbReference type="NCBI Taxonomy" id="2897778"/>
    <lineage>
        <taxon>Bacteria</taxon>
        <taxon>Bacillati</taxon>
        <taxon>Bacillota</taxon>
        <taxon>Clostridia</taxon>
        <taxon>Lachnospirales</taxon>
        <taxon>Lachnospiraceae</taxon>
        <taxon>Lientehia</taxon>
    </lineage>
</organism>
<dbReference type="AlphaFoldDB" id="A0AAP2RID8"/>